<dbReference type="NCBIfam" id="TIGR03467">
    <property type="entry name" value="HpnE"/>
    <property type="match status" value="1"/>
</dbReference>
<dbReference type="SUPFAM" id="SSF51905">
    <property type="entry name" value="FAD/NAD(P)-binding domain"/>
    <property type="match status" value="1"/>
</dbReference>
<dbReference type="InterPro" id="IPR017830">
    <property type="entry name" value="SQase_HpnE"/>
</dbReference>
<gene>
    <name evidence="2" type="ORF">SAMN04488047_10791</name>
</gene>
<dbReference type="Pfam" id="PF01593">
    <property type="entry name" value="Amino_oxidase"/>
    <property type="match status" value="1"/>
</dbReference>
<dbReference type="PANTHER" id="PTHR42923">
    <property type="entry name" value="PROTOPORPHYRINOGEN OXIDASE"/>
    <property type="match status" value="1"/>
</dbReference>
<dbReference type="InterPro" id="IPR036188">
    <property type="entry name" value="FAD/NAD-bd_sf"/>
</dbReference>
<evidence type="ECO:0000259" key="1">
    <source>
        <dbReference type="Pfam" id="PF01593"/>
    </source>
</evidence>
<keyword evidence="3" id="KW-1185">Reference proteome</keyword>
<dbReference type="AlphaFoldDB" id="A0A1I5QT21"/>
<proteinExistence type="predicted"/>
<dbReference type="GO" id="GO:0016491">
    <property type="term" value="F:oxidoreductase activity"/>
    <property type="evidence" value="ECO:0007669"/>
    <property type="project" value="InterPro"/>
</dbReference>
<organism evidence="2 3">
    <name type="scientific">Tranquillimonas alkanivorans</name>
    <dbReference type="NCBI Taxonomy" id="441119"/>
    <lineage>
        <taxon>Bacteria</taxon>
        <taxon>Pseudomonadati</taxon>
        <taxon>Pseudomonadota</taxon>
        <taxon>Alphaproteobacteria</taxon>
        <taxon>Rhodobacterales</taxon>
        <taxon>Roseobacteraceae</taxon>
        <taxon>Tranquillimonas</taxon>
    </lineage>
</organism>
<dbReference type="Proteomes" id="UP000199356">
    <property type="component" value="Unassembled WGS sequence"/>
</dbReference>
<dbReference type="InterPro" id="IPR050464">
    <property type="entry name" value="Zeta_carotene_desat/Oxidored"/>
</dbReference>
<feature type="domain" description="Amine oxidase" evidence="1">
    <location>
        <begin position="12"/>
        <end position="414"/>
    </location>
</feature>
<reference evidence="2 3" key="1">
    <citation type="submission" date="2016-10" db="EMBL/GenBank/DDBJ databases">
        <authorList>
            <person name="de Groot N.N."/>
        </authorList>
    </citation>
    <scope>NUCLEOTIDE SEQUENCE [LARGE SCALE GENOMIC DNA]</scope>
    <source>
        <strain evidence="2 3">DSM 19547</strain>
    </source>
</reference>
<evidence type="ECO:0000313" key="3">
    <source>
        <dbReference type="Proteomes" id="UP000199356"/>
    </source>
</evidence>
<dbReference type="RefSeq" id="WP_245759234.1">
    <property type="nucleotide sequence ID" value="NZ_FOXA01000007.1"/>
</dbReference>
<sequence length="418" mass="43989">MTRNIHIVGAGLAGLAAAIRLSERHDSRVTVWESTGKAGGRCRSYYDAQLDRRIDNGNHLMLSGNRAVLDYARRIGGDARLEIGAPDFPFLDLATGARWTVRLPRTPLGLLSRHARPPGVALRDLAGVASLLTAPRGATVAQAIRGRGEMWRAFWEPLTIAVLNAAPEHADAGLLRTSLRRTFLKGARAARPVLAPEGLGPALVDPALALLERRNVPVHLRAPLGEVSIKDDRVASLTLGGETITLGPDDAVILALPPSALGRALPGLPVPGDGAAIVNVHFRVAPDPAARLPAITGLLSGRLHWLFRRGDVVSATVSAVADDPFWTRPRDEVLAEVWPEIAAALDAPDAEPLAARLLKEKAATFDPAPDSAARRPATQGPAANLFLAGDVVQTGLPATIESAVASGDMAAAAALRGR</sequence>
<dbReference type="Gene3D" id="3.50.50.60">
    <property type="entry name" value="FAD/NAD(P)-binding domain"/>
    <property type="match status" value="1"/>
</dbReference>
<evidence type="ECO:0000313" key="2">
    <source>
        <dbReference type="EMBL" id="SFP49280.1"/>
    </source>
</evidence>
<dbReference type="Gene3D" id="1.10.3110.10">
    <property type="entry name" value="protoporphyrinogen ix oxidase, domain 3"/>
    <property type="match status" value="1"/>
</dbReference>
<name>A0A1I5QT21_9RHOB</name>
<protein>
    <submittedName>
        <fullName evidence="2">Squalene-associated FAD-dependent desaturase</fullName>
    </submittedName>
</protein>
<dbReference type="InterPro" id="IPR002937">
    <property type="entry name" value="Amino_oxidase"/>
</dbReference>
<dbReference type="PANTHER" id="PTHR42923:SF47">
    <property type="entry name" value="BLR3003 PROTEIN"/>
    <property type="match status" value="1"/>
</dbReference>
<dbReference type="Gene3D" id="3.90.660.20">
    <property type="entry name" value="Protoporphyrinogen oxidase, mitochondrial, domain 2"/>
    <property type="match status" value="1"/>
</dbReference>
<accession>A0A1I5QT21</accession>
<dbReference type="EMBL" id="FOXA01000007">
    <property type="protein sequence ID" value="SFP49280.1"/>
    <property type="molecule type" value="Genomic_DNA"/>
</dbReference>
<dbReference type="STRING" id="441119.SAMN04488047_10791"/>